<reference evidence="1" key="2">
    <citation type="submission" date="2022-01" db="EMBL/GenBank/DDBJ databases">
        <authorList>
            <person name="Yamashiro T."/>
            <person name="Shiraishi A."/>
            <person name="Satake H."/>
            <person name="Nakayama K."/>
        </authorList>
    </citation>
    <scope>NUCLEOTIDE SEQUENCE</scope>
</reference>
<organism evidence="1 2">
    <name type="scientific">Tanacetum coccineum</name>
    <dbReference type="NCBI Taxonomy" id="301880"/>
    <lineage>
        <taxon>Eukaryota</taxon>
        <taxon>Viridiplantae</taxon>
        <taxon>Streptophyta</taxon>
        <taxon>Embryophyta</taxon>
        <taxon>Tracheophyta</taxon>
        <taxon>Spermatophyta</taxon>
        <taxon>Magnoliopsida</taxon>
        <taxon>eudicotyledons</taxon>
        <taxon>Gunneridae</taxon>
        <taxon>Pentapetalae</taxon>
        <taxon>asterids</taxon>
        <taxon>campanulids</taxon>
        <taxon>Asterales</taxon>
        <taxon>Asteraceae</taxon>
        <taxon>Asteroideae</taxon>
        <taxon>Anthemideae</taxon>
        <taxon>Anthemidinae</taxon>
        <taxon>Tanacetum</taxon>
    </lineage>
</organism>
<evidence type="ECO:0000313" key="2">
    <source>
        <dbReference type="Proteomes" id="UP001151760"/>
    </source>
</evidence>
<evidence type="ECO:0000313" key="1">
    <source>
        <dbReference type="EMBL" id="GJU04132.1"/>
    </source>
</evidence>
<comment type="caution">
    <text evidence="1">The sequence shown here is derived from an EMBL/GenBank/DDBJ whole genome shotgun (WGS) entry which is preliminary data.</text>
</comment>
<dbReference type="EMBL" id="BQNB010021219">
    <property type="protein sequence ID" value="GJU04132.1"/>
    <property type="molecule type" value="Genomic_DNA"/>
</dbReference>
<keyword evidence="2" id="KW-1185">Reference proteome</keyword>
<accession>A0ABQ5IV71</accession>
<gene>
    <name evidence="1" type="ORF">Tco_1114470</name>
</gene>
<name>A0ABQ5IV71_9ASTR</name>
<dbReference type="Proteomes" id="UP001151760">
    <property type="component" value="Unassembled WGS sequence"/>
</dbReference>
<sequence length="146" mass="16488">MHMYIAWDKVDNPSPQITPQILPSFEEYTPPVTYPEQVEETLGTPMEVTFHKEIPGSRKAYLLEDKQIPSVGVFIALGQHLEEIQMTWTKFGKKRDKITTLHEEAQKVHTVSGDGIAISSDGVKMLKQRRQKKLVTASGPTDSKKP</sequence>
<reference evidence="1" key="1">
    <citation type="journal article" date="2022" name="Int. J. Mol. Sci.">
        <title>Draft Genome of Tanacetum Coccineum: Genomic Comparison of Closely Related Tanacetum-Family Plants.</title>
        <authorList>
            <person name="Yamashiro T."/>
            <person name="Shiraishi A."/>
            <person name="Nakayama K."/>
            <person name="Satake H."/>
        </authorList>
    </citation>
    <scope>NUCLEOTIDE SEQUENCE</scope>
</reference>
<protein>
    <submittedName>
        <fullName evidence="1">Uncharacterized protein</fullName>
    </submittedName>
</protein>
<proteinExistence type="predicted"/>